<dbReference type="InterPro" id="IPR011032">
    <property type="entry name" value="GroES-like_sf"/>
</dbReference>
<evidence type="ECO:0000256" key="1">
    <source>
        <dbReference type="ARBA" id="ARBA00023002"/>
    </source>
</evidence>
<dbReference type="InterPro" id="IPR045010">
    <property type="entry name" value="MDR_fam"/>
</dbReference>
<accession>A0A2P6N4X3</accession>
<keyword evidence="4" id="KW-1185">Reference proteome</keyword>
<evidence type="ECO:0000313" key="4">
    <source>
        <dbReference type="Proteomes" id="UP000241769"/>
    </source>
</evidence>
<dbReference type="Pfam" id="PF00107">
    <property type="entry name" value="ADH_zinc_N"/>
    <property type="match status" value="1"/>
</dbReference>
<dbReference type="InterPro" id="IPR041694">
    <property type="entry name" value="ADH_N_2"/>
</dbReference>
<evidence type="ECO:0000313" key="3">
    <source>
        <dbReference type="EMBL" id="PRP78993.1"/>
    </source>
</evidence>
<dbReference type="Proteomes" id="UP000241769">
    <property type="component" value="Unassembled WGS sequence"/>
</dbReference>
<dbReference type="InterPro" id="IPR036291">
    <property type="entry name" value="NAD(P)-bd_dom_sf"/>
</dbReference>
<dbReference type="PANTHER" id="PTHR43205:SF7">
    <property type="entry name" value="PROSTAGLANDIN REDUCTASE 1"/>
    <property type="match status" value="1"/>
</dbReference>
<dbReference type="OrthoDB" id="809632at2759"/>
<comment type="caution">
    <text evidence="3">The sequence shown here is derived from an EMBL/GenBank/DDBJ whole genome shotgun (WGS) entry which is preliminary data.</text>
</comment>
<protein>
    <submittedName>
        <fullName evidence="3">Oxidoreductase, zinc-binding dehydrogenase family</fullName>
    </submittedName>
</protein>
<dbReference type="InterPro" id="IPR013149">
    <property type="entry name" value="ADH-like_C"/>
</dbReference>
<dbReference type="InParanoid" id="A0A2P6N4X3"/>
<dbReference type="PANTHER" id="PTHR43205">
    <property type="entry name" value="PROSTAGLANDIN REDUCTASE"/>
    <property type="match status" value="1"/>
</dbReference>
<dbReference type="Pfam" id="PF16884">
    <property type="entry name" value="ADH_N_2"/>
    <property type="match status" value="1"/>
</dbReference>
<sequence>MSARVAVRNLKPERDLQDVRQRDYNTFSEHTGGRGDACSGAVVLSNREDAVTYTVSAWWAMLECYRFVILQTSAELNLLRLLPGCVATKPRTLMPFARKRIAGVMPDNSLPLEAQCWSTRLLRSSMYLIYKVRDRGTTANHKPHTQTMTKNKQLIFKKVPEGYPVPGKDLTVETSEFDLDQKLDNGSIIVHGLFFSLDPYFRGRMRPAEVKSYSPAFTLGQPLTGHQVGEVVKSSDTDKFPVGSIVYGFLPFQQYSVVDKNYAASLRVIKDAKENGIPLSQYVGALGMPGQTAYFGLLRVGTPKKGETLFVSAASGAVGAMVGQLGKQLGLKVVGSVGSQDKLDYITKELNFDAGFNYKEQDTKEQLAKLLPEGIDIYFENVGGETLEAVLDNVNTKARIIACGMISQYNEKEPYGVKNLMKIVAKSVRFEGFLVGNYRDENEEFYEKVTPLVKEGKIHVKEDIVDFDQAPEAFLGLLQGKNFGKLVYFQALKLKDEGFSSQTCVMGLPGTIPSSFRLINSLEPRGLHGIDRRQHQRLQIYYKTCVQCRLRSRMRTPLSGVKVAATRPAIRLTVALFVIAALSFVSARDNSTQTFNGSVTFNGTQSRPGNFTWPTKIEDDGENDYRRNETDFGGFSEGDKESRHGYGGFRLDFPLIAFDTSASASGSAAISSKVNLTLAVSTTAAANVSLFMIKSLSDDLDYGRDGLKKISDFGLAYAFTVYPPTVNVTAATLTVSSNRLGDLTNSTLSLFYVSVKNHFYGAVPSTNTNNSITYTLNADNTAVYFIAVVPSNVSFPCNFGEKQSIEKGREHKFKYDDGLFLNINNNATANLTVTSYSNSSRPSPRKSKSVGYFFDIDLTAQNNLTANITFSFNLTVLAQNGVDPHSLRWAVFDDVSLNWVIQTSGFYLDLNAQTFTQTVSHFSSWGVYSYDTTNNSTSSTNNGGSISTTTHSSAAYVVPTLAFAALVLALF</sequence>
<evidence type="ECO:0000259" key="2">
    <source>
        <dbReference type="SMART" id="SM00829"/>
    </source>
</evidence>
<feature type="domain" description="Enoyl reductase (ER)" evidence="2">
    <location>
        <begin position="167"/>
        <end position="488"/>
    </location>
</feature>
<dbReference type="InterPro" id="IPR020843">
    <property type="entry name" value="ER"/>
</dbReference>
<reference evidence="3 4" key="1">
    <citation type="journal article" date="2018" name="Genome Biol. Evol.">
        <title>Multiple Roots of Fruiting Body Formation in Amoebozoa.</title>
        <authorList>
            <person name="Hillmann F."/>
            <person name="Forbes G."/>
            <person name="Novohradska S."/>
            <person name="Ferling I."/>
            <person name="Riege K."/>
            <person name="Groth M."/>
            <person name="Westermann M."/>
            <person name="Marz M."/>
            <person name="Spaller T."/>
            <person name="Winckler T."/>
            <person name="Schaap P."/>
            <person name="Glockner G."/>
        </authorList>
    </citation>
    <scope>NUCLEOTIDE SEQUENCE [LARGE SCALE GENOMIC DNA]</scope>
    <source>
        <strain evidence="3 4">Jena</strain>
    </source>
</reference>
<dbReference type="CDD" id="cd05288">
    <property type="entry name" value="PGDH"/>
    <property type="match status" value="1"/>
</dbReference>
<dbReference type="FunFam" id="3.40.50.720:FF:000121">
    <property type="entry name" value="Prostaglandin reductase 2"/>
    <property type="match status" value="1"/>
</dbReference>
<proteinExistence type="predicted"/>
<dbReference type="GO" id="GO:0016628">
    <property type="term" value="F:oxidoreductase activity, acting on the CH-CH group of donors, NAD or NADP as acceptor"/>
    <property type="evidence" value="ECO:0007669"/>
    <property type="project" value="InterPro"/>
</dbReference>
<name>A0A2P6N4X3_9EUKA</name>
<dbReference type="EMBL" id="MDYQ01000202">
    <property type="protein sequence ID" value="PRP78993.1"/>
    <property type="molecule type" value="Genomic_DNA"/>
</dbReference>
<dbReference type="Gene3D" id="3.90.180.10">
    <property type="entry name" value="Medium-chain alcohol dehydrogenases, catalytic domain"/>
    <property type="match status" value="1"/>
</dbReference>
<keyword evidence="1" id="KW-0560">Oxidoreductase</keyword>
<gene>
    <name evidence="3" type="ORF">PROFUN_11458</name>
</gene>
<dbReference type="AlphaFoldDB" id="A0A2P6N4X3"/>
<dbReference type="Gene3D" id="3.40.50.720">
    <property type="entry name" value="NAD(P)-binding Rossmann-like Domain"/>
    <property type="match status" value="1"/>
</dbReference>
<dbReference type="SMART" id="SM00829">
    <property type="entry name" value="PKS_ER"/>
    <property type="match status" value="1"/>
</dbReference>
<dbReference type="SUPFAM" id="SSF51735">
    <property type="entry name" value="NAD(P)-binding Rossmann-fold domains"/>
    <property type="match status" value="1"/>
</dbReference>
<dbReference type="SUPFAM" id="SSF50129">
    <property type="entry name" value="GroES-like"/>
    <property type="match status" value="1"/>
</dbReference>
<organism evidence="3 4">
    <name type="scientific">Planoprotostelium fungivorum</name>
    <dbReference type="NCBI Taxonomy" id="1890364"/>
    <lineage>
        <taxon>Eukaryota</taxon>
        <taxon>Amoebozoa</taxon>
        <taxon>Evosea</taxon>
        <taxon>Variosea</taxon>
        <taxon>Cavosteliida</taxon>
        <taxon>Cavosteliaceae</taxon>
        <taxon>Planoprotostelium</taxon>
    </lineage>
</organism>